<dbReference type="PRINTS" id="PR01727">
    <property type="entry name" value="DNABINDINGHU"/>
</dbReference>
<comment type="similarity">
    <text evidence="1 8">Belongs to the bacterial histone-like protein family.</text>
</comment>
<evidence type="ECO:0000256" key="3">
    <source>
        <dbReference type="ARBA" id="ARBA00022845"/>
    </source>
</evidence>
<keyword evidence="7" id="KW-0233">DNA recombination</keyword>
<keyword evidence="3" id="KW-0810">Translation regulation</keyword>
<dbReference type="SUPFAM" id="SSF47729">
    <property type="entry name" value="IHF-like DNA-binding proteins"/>
    <property type="match status" value="1"/>
</dbReference>
<dbReference type="OrthoDB" id="9804203at2"/>
<dbReference type="PANTHER" id="PTHR33175:SF2">
    <property type="entry name" value="INTEGRATION HOST FACTOR SUBUNIT ALPHA"/>
    <property type="match status" value="1"/>
</dbReference>
<keyword evidence="10" id="KW-1185">Reference proteome</keyword>
<protein>
    <recommendedName>
        <fullName evidence="2">Integration host factor subunit alpha</fullName>
    </recommendedName>
</protein>
<dbReference type="GO" id="GO:0030527">
    <property type="term" value="F:structural constituent of chromatin"/>
    <property type="evidence" value="ECO:0007669"/>
    <property type="project" value="InterPro"/>
</dbReference>
<dbReference type="PANTHER" id="PTHR33175">
    <property type="entry name" value="DNA-BINDING PROTEIN HU"/>
    <property type="match status" value="1"/>
</dbReference>
<dbReference type="SMART" id="SM00411">
    <property type="entry name" value="BHL"/>
    <property type="match status" value="1"/>
</dbReference>
<comment type="caution">
    <text evidence="9">The sequence shown here is derived from an EMBL/GenBank/DDBJ whole genome shotgun (WGS) entry which is preliminary data.</text>
</comment>
<dbReference type="AlphaFoldDB" id="A0A2P2E8J8"/>
<proteinExistence type="inferred from homology"/>
<sequence>MGKTLTRADLIDALGREVGLSRNDCSDLLESMLEHLAKTLEKGQLVKLARFGNFSVRSKRPRIGRNPKTGVEATISARRVVSFKASQIMRERVEKG</sequence>
<accession>A0A2P2E8J8</accession>
<reference evidence="9 10" key="1">
    <citation type="journal article" date="2018" name="Genome Announc.">
        <title>Draft Genome Sequence of "Candidatus Phycosocius bacilliformis," an Alphaproteobacterial Ectosymbiont of the Hydrocarbon-Producing Green Alga Botryococcus braunii.</title>
        <authorList>
            <person name="Tanabe Y."/>
            <person name="Yamaguchi H."/>
            <person name="Watanabe M.M."/>
        </authorList>
    </citation>
    <scope>NUCLEOTIDE SEQUENCE [LARGE SCALE GENOMIC DNA]</scope>
    <source>
        <strain evidence="9 10">BOTRYCO-2</strain>
    </source>
</reference>
<dbReference type="Pfam" id="PF00216">
    <property type="entry name" value="Bac_DNA_binding"/>
    <property type="match status" value="1"/>
</dbReference>
<dbReference type="GO" id="GO:0009893">
    <property type="term" value="P:positive regulation of metabolic process"/>
    <property type="evidence" value="ECO:0007669"/>
    <property type="project" value="UniProtKB-ARBA"/>
</dbReference>
<dbReference type="NCBIfam" id="NF001401">
    <property type="entry name" value="PRK00285.1"/>
    <property type="match status" value="1"/>
</dbReference>
<dbReference type="InterPro" id="IPR000119">
    <property type="entry name" value="Hist_DNA-bd"/>
</dbReference>
<name>A0A2P2E8J8_9PROT</name>
<keyword evidence="6" id="KW-0804">Transcription</keyword>
<evidence type="ECO:0000256" key="2">
    <source>
        <dbReference type="ARBA" id="ARBA00018329"/>
    </source>
</evidence>
<evidence type="ECO:0000256" key="1">
    <source>
        <dbReference type="ARBA" id="ARBA00010529"/>
    </source>
</evidence>
<evidence type="ECO:0000256" key="8">
    <source>
        <dbReference type="RuleBase" id="RU003939"/>
    </source>
</evidence>
<dbReference type="GO" id="GO:0006355">
    <property type="term" value="P:regulation of DNA-templated transcription"/>
    <property type="evidence" value="ECO:0007669"/>
    <property type="project" value="InterPro"/>
</dbReference>
<dbReference type="RefSeq" id="WP_108984202.1">
    <property type="nucleotide sequence ID" value="NZ_BFBR01000002.1"/>
</dbReference>
<dbReference type="GO" id="GO:0003677">
    <property type="term" value="F:DNA binding"/>
    <property type="evidence" value="ECO:0007669"/>
    <property type="project" value="UniProtKB-KW"/>
</dbReference>
<organism evidence="9 10">
    <name type="scientific">Candidatus Phycosocius bacilliformis</name>
    <dbReference type="NCBI Taxonomy" id="1445552"/>
    <lineage>
        <taxon>Bacteria</taxon>
        <taxon>Pseudomonadati</taxon>
        <taxon>Pseudomonadota</taxon>
        <taxon>Alphaproteobacteria</taxon>
        <taxon>Caulobacterales</taxon>
        <taxon>Caulobacterales incertae sedis</taxon>
        <taxon>Candidatus Phycosocius</taxon>
    </lineage>
</organism>
<gene>
    <name evidence="9" type="primary">ihfA</name>
    <name evidence="9" type="ORF">PbB2_01020</name>
</gene>
<evidence type="ECO:0000313" key="9">
    <source>
        <dbReference type="EMBL" id="GBF57354.1"/>
    </source>
</evidence>
<dbReference type="EMBL" id="BFBR01000002">
    <property type="protein sequence ID" value="GBF57354.1"/>
    <property type="molecule type" value="Genomic_DNA"/>
</dbReference>
<evidence type="ECO:0000313" key="10">
    <source>
        <dbReference type="Proteomes" id="UP000245086"/>
    </source>
</evidence>
<dbReference type="InterPro" id="IPR010992">
    <property type="entry name" value="IHF-like_DNA-bd_dom_sf"/>
</dbReference>
<dbReference type="GO" id="GO:0005829">
    <property type="term" value="C:cytosol"/>
    <property type="evidence" value="ECO:0007669"/>
    <property type="project" value="TreeGrafter"/>
</dbReference>
<dbReference type="Gene3D" id="4.10.520.10">
    <property type="entry name" value="IHF-like DNA-binding proteins"/>
    <property type="match status" value="1"/>
</dbReference>
<dbReference type="GO" id="GO:0006417">
    <property type="term" value="P:regulation of translation"/>
    <property type="evidence" value="ECO:0007669"/>
    <property type="project" value="UniProtKB-KW"/>
</dbReference>
<dbReference type="Proteomes" id="UP000245086">
    <property type="component" value="Unassembled WGS sequence"/>
</dbReference>
<dbReference type="InterPro" id="IPR005684">
    <property type="entry name" value="IHF_alpha"/>
</dbReference>
<dbReference type="CDD" id="cd13835">
    <property type="entry name" value="IHF_A"/>
    <property type="match status" value="1"/>
</dbReference>
<evidence type="ECO:0000256" key="4">
    <source>
        <dbReference type="ARBA" id="ARBA00023015"/>
    </source>
</evidence>
<dbReference type="GO" id="GO:0006310">
    <property type="term" value="P:DNA recombination"/>
    <property type="evidence" value="ECO:0007669"/>
    <property type="project" value="UniProtKB-KW"/>
</dbReference>
<keyword evidence="5" id="KW-0238">DNA-binding</keyword>
<keyword evidence="4" id="KW-0805">Transcription regulation</keyword>
<evidence type="ECO:0000256" key="5">
    <source>
        <dbReference type="ARBA" id="ARBA00023125"/>
    </source>
</evidence>
<evidence type="ECO:0000256" key="6">
    <source>
        <dbReference type="ARBA" id="ARBA00023163"/>
    </source>
</evidence>
<evidence type="ECO:0000256" key="7">
    <source>
        <dbReference type="ARBA" id="ARBA00023172"/>
    </source>
</evidence>